<evidence type="ECO:0000256" key="1">
    <source>
        <dbReference type="ARBA" id="ARBA00005234"/>
    </source>
</evidence>
<protein>
    <recommendedName>
        <fullName evidence="6">Ubiquitin-like protease family profile domain-containing protein</fullName>
    </recommendedName>
</protein>
<dbReference type="PROSITE" id="PS50600">
    <property type="entry name" value="ULP_PROTEASE"/>
    <property type="match status" value="1"/>
</dbReference>
<name>A0AAN7QYP3_9MYRT</name>
<dbReference type="AlphaFoldDB" id="A0AAN7QYP3"/>
<dbReference type="GO" id="GO:0016926">
    <property type="term" value="P:protein desumoylation"/>
    <property type="evidence" value="ECO:0007669"/>
    <property type="project" value="UniProtKB-ARBA"/>
</dbReference>
<dbReference type="Gene3D" id="1.10.418.20">
    <property type="match status" value="1"/>
</dbReference>
<organism evidence="7 8">
    <name type="scientific">Trapa incisa</name>
    <dbReference type="NCBI Taxonomy" id="236973"/>
    <lineage>
        <taxon>Eukaryota</taxon>
        <taxon>Viridiplantae</taxon>
        <taxon>Streptophyta</taxon>
        <taxon>Embryophyta</taxon>
        <taxon>Tracheophyta</taxon>
        <taxon>Spermatophyta</taxon>
        <taxon>Magnoliopsida</taxon>
        <taxon>eudicotyledons</taxon>
        <taxon>Gunneridae</taxon>
        <taxon>Pentapetalae</taxon>
        <taxon>rosids</taxon>
        <taxon>malvids</taxon>
        <taxon>Myrtales</taxon>
        <taxon>Lythraceae</taxon>
        <taxon>Trapa</taxon>
    </lineage>
</organism>
<evidence type="ECO:0000256" key="4">
    <source>
        <dbReference type="ARBA" id="ARBA00022807"/>
    </source>
</evidence>
<feature type="region of interest" description="Disordered" evidence="5">
    <location>
        <begin position="534"/>
        <end position="557"/>
    </location>
</feature>
<evidence type="ECO:0000259" key="6">
    <source>
        <dbReference type="PROSITE" id="PS50600"/>
    </source>
</evidence>
<dbReference type="EMBL" id="JAXIOK010000001">
    <property type="protein sequence ID" value="KAK4779973.1"/>
    <property type="molecule type" value="Genomic_DNA"/>
</dbReference>
<dbReference type="GO" id="GO:0008234">
    <property type="term" value="F:cysteine-type peptidase activity"/>
    <property type="evidence" value="ECO:0007669"/>
    <property type="project" value="UniProtKB-KW"/>
</dbReference>
<keyword evidence="2" id="KW-0645">Protease</keyword>
<dbReference type="PANTHER" id="PTHR46915">
    <property type="entry name" value="UBIQUITIN-LIKE PROTEASE 4-RELATED"/>
    <property type="match status" value="1"/>
</dbReference>
<gene>
    <name evidence="7" type="ORF">SAY87_016079</name>
</gene>
<feature type="region of interest" description="Disordered" evidence="5">
    <location>
        <begin position="177"/>
        <end position="219"/>
    </location>
</feature>
<keyword evidence="4" id="KW-0788">Thiol protease</keyword>
<proteinExistence type="inferred from homology"/>
<dbReference type="SUPFAM" id="SSF54001">
    <property type="entry name" value="Cysteine proteinases"/>
    <property type="match status" value="1"/>
</dbReference>
<feature type="compositionally biased region" description="Basic residues" evidence="5">
    <location>
        <begin position="179"/>
        <end position="196"/>
    </location>
</feature>
<evidence type="ECO:0000256" key="5">
    <source>
        <dbReference type="SAM" id="MobiDB-lite"/>
    </source>
</evidence>
<comment type="similarity">
    <text evidence="1">Belongs to the peptidase C48 family.</text>
</comment>
<evidence type="ECO:0000256" key="3">
    <source>
        <dbReference type="ARBA" id="ARBA00022801"/>
    </source>
</evidence>
<keyword evidence="8" id="KW-1185">Reference proteome</keyword>
<dbReference type="Proteomes" id="UP001345219">
    <property type="component" value="Chromosome 13"/>
</dbReference>
<dbReference type="PANTHER" id="PTHR46915:SF2">
    <property type="entry name" value="UBIQUITIN-LIKE PROTEASE 4"/>
    <property type="match status" value="1"/>
</dbReference>
<evidence type="ECO:0000313" key="8">
    <source>
        <dbReference type="Proteomes" id="UP001345219"/>
    </source>
</evidence>
<dbReference type="Pfam" id="PF02902">
    <property type="entry name" value="Peptidase_C48"/>
    <property type="match status" value="1"/>
</dbReference>
<evidence type="ECO:0000256" key="2">
    <source>
        <dbReference type="ARBA" id="ARBA00022670"/>
    </source>
</evidence>
<sequence length="557" mass="63178">MGKVERGGKKLISLDWDALLAESDDLVPELIVTAREDQSPVECSGNGDTSDQGVFSEIESLSDQKLEESIASKFRTLQKLGSKLPDGGTKLRGMLSSLLDERKRRKLHPNVQYDDECPRIVLSRNPNLKGPCDGLRDETTLSQKQASFGQLFSESLDENNSRRIAVVNKASFSLNHGEWHRKKSKRKLSPAGRRKLSPSPRHASLDRKNHHGNVNQRGRACTLTPISSGLVSPHCDMGKDGFNHPSFSGSKSKGQTVVLDDEEECHFTGPAEEASESPECMNDTKIYYPSRDDPGSVEICFTDLDCLKPEGYLTSPIMNFYIIYLQLQASLSSRGISDYLFFNTYFYKKLQEAVLCKGIVKDASFTKFRRWWKGVNIFQKAYVFIPIHEDLHWSLAIICAPDEDGSGPILLHLDSLQLHRSKSIFDNIRRFLSEEWNHLKEEVAASNRVIADEVWEVLPHLISERKIMVPQQKNDYDCGLFVLYFMERFIEEAPPRIKKKDLAMFGKRWFRPEEASSLRVKIRELLLKELKKAAGDCNTRDSSTLSKSDPPECVEVN</sequence>
<dbReference type="InterPro" id="IPR003653">
    <property type="entry name" value="Peptidase_C48_C"/>
</dbReference>
<accession>A0AAN7QYP3</accession>
<dbReference type="InterPro" id="IPR038765">
    <property type="entry name" value="Papain-like_cys_pep_sf"/>
</dbReference>
<keyword evidence="3" id="KW-0378">Hydrolase</keyword>
<dbReference type="GO" id="GO:0006508">
    <property type="term" value="P:proteolysis"/>
    <property type="evidence" value="ECO:0007669"/>
    <property type="project" value="UniProtKB-KW"/>
</dbReference>
<evidence type="ECO:0000313" key="7">
    <source>
        <dbReference type="EMBL" id="KAK4779973.1"/>
    </source>
</evidence>
<comment type="caution">
    <text evidence="7">The sequence shown here is derived from an EMBL/GenBank/DDBJ whole genome shotgun (WGS) entry which is preliminary data.</text>
</comment>
<dbReference type="Gene3D" id="3.30.310.130">
    <property type="entry name" value="Ubiquitin-related"/>
    <property type="match status" value="1"/>
</dbReference>
<feature type="domain" description="Ubiquitin-like protease family profile" evidence="6">
    <location>
        <begin position="297"/>
        <end position="489"/>
    </location>
</feature>
<reference evidence="7 8" key="1">
    <citation type="journal article" date="2023" name="Hortic Res">
        <title>Pangenome of water caltrop reveals structural variations and asymmetric subgenome divergence after allopolyploidization.</title>
        <authorList>
            <person name="Zhang X."/>
            <person name="Chen Y."/>
            <person name="Wang L."/>
            <person name="Yuan Y."/>
            <person name="Fang M."/>
            <person name="Shi L."/>
            <person name="Lu R."/>
            <person name="Comes H.P."/>
            <person name="Ma Y."/>
            <person name="Chen Y."/>
            <person name="Huang G."/>
            <person name="Zhou Y."/>
            <person name="Zheng Z."/>
            <person name="Qiu Y."/>
        </authorList>
    </citation>
    <scope>NUCLEOTIDE SEQUENCE [LARGE SCALE GENOMIC DNA]</scope>
    <source>
        <tissue evidence="7">Roots</tissue>
    </source>
</reference>